<feature type="region of interest" description="Disordered" evidence="1">
    <location>
        <begin position="288"/>
        <end position="357"/>
    </location>
</feature>
<keyword evidence="3" id="KW-1185">Reference proteome</keyword>
<dbReference type="Proteomes" id="UP000639516">
    <property type="component" value="Unassembled WGS sequence"/>
</dbReference>
<evidence type="ECO:0008006" key="4">
    <source>
        <dbReference type="Google" id="ProtNLM"/>
    </source>
</evidence>
<evidence type="ECO:0000256" key="1">
    <source>
        <dbReference type="SAM" id="MobiDB-lite"/>
    </source>
</evidence>
<name>A0ABR7ULI5_9BRAD</name>
<gene>
    <name evidence="2" type="ORF">HA482_39610</name>
</gene>
<comment type="caution">
    <text evidence="2">The sequence shown here is derived from an EMBL/GenBank/DDBJ whole genome shotgun (WGS) entry which is preliminary data.</text>
</comment>
<evidence type="ECO:0000313" key="3">
    <source>
        <dbReference type="Proteomes" id="UP000639516"/>
    </source>
</evidence>
<feature type="compositionally biased region" description="Basic and acidic residues" evidence="1">
    <location>
        <begin position="310"/>
        <end position="326"/>
    </location>
</feature>
<dbReference type="EMBL" id="JAATTO010000105">
    <property type="protein sequence ID" value="MBC9984299.1"/>
    <property type="molecule type" value="Genomic_DNA"/>
</dbReference>
<organism evidence="2 3">
    <name type="scientific">Bradyrhizobium campsiandrae</name>
    <dbReference type="NCBI Taxonomy" id="1729892"/>
    <lineage>
        <taxon>Bacteria</taxon>
        <taxon>Pseudomonadati</taxon>
        <taxon>Pseudomonadota</taxon>
        <taxon>Alphaproteobacteria</taxon>
        <taxon>Hyphomicrobiales</taxon>
        <taxon>Nitrobacteraceae</taxon>
        <taxon>Bradyrhizobium</taxon>
    </lineage>
</organism>
<sequence length="357" mass="38601">MKTAARVFGLLLPAMTSCTSLYYVHDPQAGVISAGQLPGFLKAVRCELVTFYEIERRRKAAYLLLAKTAPEEAFTRYSYFEVAPKLYGAFTVELKVTDSAGIGAGTSEDFKRILSPSSSETVHVGPTLSGQGTYDLIWSFLLRQDAAPLAISPDELPNQNDRARCFSAPIRTLEDLEALAETSQSDTINFTRINVNGQKPLAAWLRDNGSLMSENFLYPAKGSEKAEPAQMYYSFAVQVIGGIEAKYSLVTVSWNPLAVQGTGSLQQNSNLQLYINGPSSAYANAAKSGSSGFATPKPELGSAENPIHIAEPKKEPEGKDKIKPAAREPGATRVPSVGRERPYLLAPNAVFPPSPSQ</sequence>
<protein>
    <recommendedName>
        <fullName evidence="4">Lipoprotein</fullName>
    </recommendedName>
</protein>
<proteinExistence type="predicted"/>
<reference evidence="2 3" key="1">
    <citation type="journal article" date="2020" name="Arch. Microbiol.">
        <title>Bradyrhizobium campsiandrae sp. nov., a nitrogen-fixing bacterial strain isolated from a native leguminous tree from the Amazon adapted to flooded conditions.</title>
        <authorList>
            <person name="Cabral Michel D."/>
            <person name="Martins da Costa E."/>
            <person name="Azarias Guimaraes A."/>
            <person name="Soares de Carvalho T."/>
            <person name="Santos de Castro Caputo P."/>
            <person name="Willems A."/>
            <person name="de Souza Moreira F.M."/>
        </authorList>
    </citation>
    <scope>NUCLEOTIDE SEQUENCE [LARGE SCALE GENOMIC DNA]</scope>
    <source>
        <strain evidence="3">INPA 384B</strain>
    </source>
</reference>
<dbReference type="PROSITE" id="PS51257">
    <property type="entry name" value="PROKAR_LIPOPROTEIN"/>
    <property type="match status" value="1"/>
</dbReference>
<accession>A0ABR7ULI5</accession>
<dbReference type="RefSeq" id="WP_188102819.1">
    <property type="nucleotide sequence ID" value="NZ_JAANIH010000028.1"/>
</dbReference>
<evidence type="ECO:0000313" key="2">
    <source>
        <dbReference type="EMBL" id="MBC9984299.1"/>
    </source>
</evidence>